<dbReference type="EMBL" id="CH476633">
    <property type="protein sequence ID" value="EDN93686.1"/>
    <property type="molecule type" value="Genomic_DNA"/>
</dbReference>
<dbReference type="HOGENOM" id="CLU_2591249_0_0_1"/>
<dbReference type="GeneID" id="5485882"/>
<proteinExistence type="predicted"/>
<reference evidence="2" key="1">
    <citation type="journal article" date="2011" name="PLoS Genet.">
        <title>Genomic analysis of the necrotrophic fungal pathogens Sclerotinia sclerotiorum and Botrytis cinerea.</title>
        <authorList>
            <person name="Amselem J."/>
            <person name="Cuomo C.A."/>
            <person name="van Kan J.A."/>
            <person name="Viaud M."/>
            <person name="Benito E.P."/>
            <person name="Couloux A."/>
            <person name="Coutinho P.M."/>
            <person name="de Vries R.P."/>
            <person name="Dyer P.S."/>
            <person name="Fillinger S."/>
            <person name="Fournier E."/>
            <person name="Gout L."/>
            <person name="Hahn M."/>
            <person name="Kohn L."/>
            <person name="Lapalu N."/>
            <person name="Plummer K.M."/>
            <person name="Pradier J.M."/>
            <person name="Quevillon E."/>
            <person name="Sharon A."/>
            <person name="Simon A."/>
            <person name="ten Have A."/>
            <person name="Tudzynski B."/>
            <person name="Tudzynski P."/>
            <person name="Wincker P."/>
            <person name="Andrew M."/>
            <person name="Anthouard V."/>
            <person name="Beever R.E."/>
            <person name="Beffa R."/>
            <person name="Benoit I."/>
            <person name="Bouzid O."/>
            <person name="Brault B."/>
            <person name="Chen Z."/>
            <person name="Choquer M."/>
            <person name="Collemare J."/>
            <person name="Cotton P."/>
            <person name="Danchin E.G."/>
            <person name="Da Silva C."/>
            <person name="Gautier A."/>
            <person name="Giraud C."/>
            <person name="Giraud T."/>
            <person name="Gonzalez C."/>
            <person name="Grossetete S."/>
            <person name="Guldener U."/>
            <person name="Henrissat B."/>
            <person name="Howlett B.J."/>
            <person name="Kodira C."/>
            <person name="Kretschmer M."/>
            <person name="Lappartient A."/>
            <person name="Leroch M."/>
            <person name="Levis C."/>
            <person name="Mauceli E."/>
            <person name="Neuveglise C."/>
            <person name="Oeser B."/>
            <person name="Pearson M."/>
            <person name="Poulain J."/>
            <person name="Poussereau N."/>
            <person name="Quesneville H."/>
            <person name="Rascle C."/>
            <person name="Schumacher J."/>
            <person name="Segurens B."/>
            <person name="Sexton A."/>
            <person name="Silva E."/>
            <person name="Sirven C."/>
            <person name="Soanes D.M."/>
            <person name="Talbot N.J."/>
            <person name="Templeton M."/>
            <person name="Yandava C."/>
            <person name="Yarden O."/>
            <person name="Zeng Q."/>
            <person name="Rollins J.A."/>
            <person name="Lebrun M.H."/>
            <person name="Dickman M."/>
        </authorList>
    </citation>
    <scope>NUCLEOTIDE SEQUENCE [LARGE SCALE GENOMIC DNA]</scope>
    <source>
        <strain evidence="2">ATCC 18683 / 1980 / Ss-1</strain>
    </source>
</reference>
<keyword evidence="2" id="KW-1185">Reference proteome</keyword>
<dbReference type="KEGG" id="ssl:SS1G_09553"/>
<organism evidence="1 2">
    <name type="scientific">Sclerotinia sclerotiorum (strain ATCC 18683 / 1980 / Ss-1)</name>
    <name type="common">White mold</name>
    <name type="synonym">Whetzelinia sclerotiorum</name>
    <dbReference type="NCBI Taxonomy" id="665079"/>
    <lineage>
        <taxon>Eukaryota</taxon>
        <taxon>Fungi</taxon>
        <taxon>Dikarya</taxon>
        <taxon>Ascomycota</taxon>
        <taxon>Pezizomycotina</taxon>
        <taxon>Leotiomycetes</taxon>
        <taxon>Helotiales</taxon>
        <taxon>Sclerotiniaceae</taxon>
        <taxon>Sclerotinia</taxon>
    </lineage>
</organism>
<evidence type="ECO:0000313" key="2">
    <source>
        <dbReference type="Proteomes" id="UP000001312"/>
    </source>
</evidence>
<dbReference type="InParanoid" id="A7EW44"/>
<dbReference type="AlphaFoldDB" id="A7EW44"/>
<sequence>MAFACDTEFSDGGFFDLEYGKMVMSGWLAYLPWNECTSPMRGIDYTTYYRSHHERLMTEASYMQNEIGADSLIGSVVLAM</sequence>
<dbReference type="Proteomes" id="UP000001312">
    <property type="component" value="Unassembled WGS sequence"/>
</dbReference>
<accession>A7EW44</accession>
<protein>
    <submittedName>
        <fullName evidence="1">Uncharacterized protein</fullName>
    </submittedName>
</protein>
<evidence type="ECO:0000313" key="1">
    <source>
        <dbReference type="EMBL" id="EDN93686.1"/>
    </source>
</evidence>
<dbReference type="RefSeq" id="XP_001589831.1">
    <property type="nucleotide sequence ID" value="XM_001589781.1"/>
</dbReference>
<gene>
    <name evidence="1" type="ORF">SS1G_09553</name>
</gene>
<name>A7EW44_SCLS1</name>